<feature type="transmembrane region" description="Helical" evidence="1">
    <location>
        <begin position="15"/>
        <end position="35"/>
    </location>
</feature>
<dbReference type="AlphaFoldDB" id="S2LKS6"/>
<proteinExistence type="predicted"/>
<keyword evidence="3" id="KW-1185">Reference proteome</keyword>
<dbReference type="EMBL" id="ADCP02000001">
    <property type="protein sequence ID" value="EPC05839.1"/>
    <property type="molecule type" value="Genomic_DNA"/>
</dbReference>
<sequence>MKECNVPDMESKKGWFTLFPVAPFFSVKFFFPYLLRGVELGQPEKRNDAVPRFSRYGKNLYCQ</sequence>
<keyword evidence="1" id="KW-0812">Transmembrane</keyword>
<dbReference type="Proteomes" id="UP000006034">
    <property type="component" value="Unassembled WGS sequence"/>
</dbReference>
<evidence type="ECO:0000256" key="1">
    <source>
        <dbReference type="SAM" id="Phobius"/>
    </source>
</evidence>
<reference evidence="2 3" key="2">
    <citation type="submission" date="2013-04" db="EMBL/GenBank/DDBJ databases">
        <title>The Genome Sequence of Bilophila wadsworthia 3_1_6.</title>
        <authorList>
            <consortium name="The Broad Institute Genomics Platform"/>
            <person name="Earl A."/>
            <person name="Ward D."/>
            <person name="Feldgarden M."/>
            <person name="Gevers D."/>
            <person name="Sibley C."/>
            <person name="Strauss J."/>
            <person name="Allen-Vercoe E."/>
            <person name="Walker B."/>
            <person name="Young S."/>
            <person name="Zeng Q."/>
            <person name="Gargeya S."/>
            <person name="Fitzgerald M."/>
            <person name="Haas B."/>
            <person name="Abouelleil A."/>
            <person name="Allen A.W."/>
            <person name="Alvarado L."/>
            <person name="Arachchi H.M."/>
            <person name="Berlin A.M."/>
            <person name="Chapman S.B."/>
            <person name="Gainer-Dewar J."/>
            <person name="Goldberg J."/>
            <person name="Griggs A."/>
            <person name="Gujja S."/>
            <person name="Hansen M."/>
            <person name="Howarth C."/>
            <person name="Imamovic A."/>
            <person name="Ireland A."/>
            <person name="Larimer J."/>
            <person name="McCowan C."/>
            <person name="Murphy C."/>
            <person name="Pearson M."/>
            <person name="Poon T.W."/>
            <person name="Priest M."/>
            <person name="Roberts A."/>
            <person name="Saif S."/>
            <person name="Shea T."/>
            <person name="Sisk P."/>
            <person name="Sykes S."/>
            <person name="Wortman J."/>
            <person name="Nusbaum C."/>
            <person name="Birren B."/>
        </authorList>
    </citation>
    <scope>NUCLEOTIDE SEQUENCE [LARGE SCALE GENOMIC DNA]</scope>
    <source>
        <strain evidence="2 3">3_1_6</strain>
    </source>
</reference>
<reference evidence="2 3" key="1">
    <citation type="submission" date="2010-10" db="EMBL/GenBank/DDBJ databases">
        <authorList>
            <consortium name="The Broad Institute Genome Sequencing Platform"/>
            <person name="Ward D."/>
            <person name="Earl A."/>
            <person name="Feldgarden M."/>
            <person name="Young S.K."/>
            <person name="Gargeya S."/>
            <person name="Zeng Q."/>
            <person name="Alvarado L."/>
            <person name="Berlin A."/>
            <person name="Bochicchio J."/>
            <person name="Chapman S.B."/>
            <person name="Chen Z."/>
            <person name="Freedman E."/>
            <person name="Gellesch M."/>
            <person name="Goldberg J."/>
            <person name="Griggs A."/>
            <person name="Gujja S."/>
            <person name="Heilman E."/>
            <person name="Heiman D."/>
            <person name="Howarth C."/>
            <person name="Mehta T."/>
            <person name="Neiman D."/>
            <person name="Pearson M."/>
            <person name="Roberts A."/>
            <person name="Saif S."/>
            <person name="Shea T."/>
            <person name="Shenoy N."/>
            <person name="Sisk P."/>
            <person name="Stolte C."/>
            <person name="Sykes S."/>
            <person name="White J."/>
            <person name="Yandava C."/>
            <person name="Allen-Vercoe E."/>
            <person name="Sibley C."/>
            <person name="Ambrose C.E."/>
            <person name="Strauss J."/>
            <person name="Daigneault M."/>
            <person name="Haas B."/>
            <person name="Nusbaum C."/>
            <person name="Birren B."/>
        </authorList>
    </citation>
    <scope>NUCLEOTIDE SEQUENCE [LARGE SCALE GENOMIC DNA]</scope>
    <source>
        <strain evidence="2 3">3_1_6</strain>
    </source>
</reference>
<protein>
    <submittedName>
        <fullName evidence="2">Uncharacterized protein</fullName>
    </submittedName>
</protein>
<gene>
    <name evidence="2" type="ORF">HMPREF0179_05123</name>
</gene>
<evidence type="ECO:0000313" key="2">
    <source>
        <dbReference type="EMBL" id="EPC05839.1"/>
    </source>
</evidence>
<comment type="caution">
    <text evidence="2">The sequence shown here is derived from an EMBL/GenBank/DDBJ whole genome shotgun (WGS) entry which is preliminary data.</text>
</comment>
<keyword evidence="1" id="KW-1133">Transmembrane helix</keyword>
<name>S2LKS6_BILW3</name>
<accession>S2LKS6</accession>
<keyword evidence="1" id="KW-0472">Membrane</keyword>
<evidence type="ECO:0000313" key="3">
    <source>
        <dbReference type="Proteomes" id="UP000006034"/>
    </source>
</evidence>
<organism evidence="2 3">
    <name type="scientific">Bilophila wadsworthia (strain 3_1_6)</name>
    <dbReference type="NCBI Taxonomy" id="563192"/>
    <lineage>
        <taxon>Bacteria</taxon>
        <taxon>Pseudomonadati</taxon>
        <taxon>Thermodesulfobacteriota</taxon>
        <taxon>Desulfovibrionia</taxon>
        <taxon>Desulfovibrionales</taxon>
        <taxon>Desulfovibrionaceae</taxon>
        <taxon>Bilophila</taxon>
    </lineage>
</organism>
<dbReference type="HOGENOM" id="CLU_2876834_0_0_7"/>